<feature type="region of interest" description="Disordered" evidence="1">
    <location>
        <begin position="197"/>
        <end position="219"/>
    </location>
</feature>
<sequence>MGCERGGCNKPSRCGGQTVPANYCKGSLIISAYHHCSTLSKEKFFSTAKKKDPPSLPCTPCPKRKYKKLKRQTCGSSKVMAKIKPSLAIRERVRKSHALCVMNEEKVQQLMEEQNIRIKIQALEKMWDIGFLEHTMALGSEMEKSRNESDGKCGKQVGQEESDSECESTYSDISLLDLGEFALTKKEIDEININVPALKKEEKVEEKEDEKVDEKPKKK</sequence>
<organism evidence="2 3">
    <name type="scientific">Trichogramma kaykai</name>
    <dbReference type="NCBI Taxonomy" id="54128"/>
    <lineage>
        <taxon>Eukaryota</taxon>
        <taxon>Metazoa</taxon>
        <taxon>Ecdysozoa</taxon>
        <taxon>Arthropoda</taxon>
        <taxon>Hexapoda</taxon>
        <taxon>Insecta</taxon>
        <taxon>Pterygota</taxon>
        <taxon>Neoptera</taxon>
        <taxon>Endopterygota</taxon>
        <taxon>Hymenoptera</taxon>
        <taxon>Apocrita</taxon>
        <taxon>Proctotrupomorpha</taxon>
        <taxon>Chalcidoidea</taxon>
        <taxon>Trichogrammatidae</taxon>
        <taxon>Trichogramma</taxon>
    </lineage>
</organism>
<name>A0ABD2WCB0_9HYME</name>
<protein>
    <submittedName>
        <fullName evidence="2">Uncharacterized protein</fullName>
    </submittedName>
</protein>
<comment type="caution">
    <text evidence="2">The sequence shown here is derived from an EMBL/GenBank/DDBJ whole genome shotgun (WGS) entry which is preliminary data.</text>
</comment>
<feature type="compositionally biased region" description="Basic and acidic residues" evidence="1">
    <location>
        <begin position="198"/>
        <end position="219"/>
    </location>
</feature>
<evidence type="ECO:0000313" key="2">
    <source>
        <dbReference type="EMBL" id="KAL3390154.1"/>
    </source>
</evidence>
<proteinExistence type="predicted"/>
<feature type="compositionally biased region" description="Basic and acidic residues" evidence="1">
    <location>
        <begin position="142"/>
        <end position="153"/>
    </location>
</feature>
<evidence type="ECO:0000313" key="3">
    <source>
        <dbReference type="Proteomes" id="UP001627154"/>
    </source>
</evidence>
<reference evidence="2 3" key="1">
    <citation type="journal article" date="2024" name="bioRxiv">
        <title>A reference genome for Trichogramma kaykai: A tiny desert-dwelling parasitoid wasp with competing sex-ratio distorters.</title>
        <authorList>
            <person name="Culotta J."/>
            <person name="Lindsey A.R."/>
        </authorList>
    </citation>
    <scope>NUCLEOTIDE SEQUENCE [LARGE SCALE GENOMIC DNA]</scope>
    <source>
        <strain evidence="2 3">KSX58</strain>
    </source>
</reference>
<keyword evidence="3" id="KW-1185">Reference proteome</keyword>
<feature type="region of interest" description="Disordered" evidence="1">
    <location>
        <begin position="142"/>
        <end position="170"/>
    </location>
</feature>
<dbReference type="Proteomes" id="UP001627154">
    <property type="component" value="Unassembled WGS sequence"/>
</dbReference>
<gene>
    <name evidence="2" type="ORF">TKK_014963</name>
</gene>
<accession>A0ABD2WCB0</accession>
<dbReference type="AlphaFoldDB" id="A0ABD2WCB0"/>
<dbReference type="EMBL" id="JBJJXI010000121">
    <property type="protein sequence ID" value="KAL3390154.1"/>
    <property type="molecule type" value="Genomic_DNA"/>
</dbReference>
<evidence type="ECO:0000256" key="1">
    <source>
        <dbReference type="SAM" id="MobiDB-lite"/>
    </source>
</evidence>